<protein>
    <submittedName>
        <fullName evidence="4">D-alanyl-D-alanine-carboxypeptidase/endopeptidase AmpH</fullName>
    </submittedName>
</protein>
<keyword evidence="4" id="KW-0645">Protease</keyword>
<dbReference type="InterPro" id="IPR012338">
    <property type="entry name" value="Beta-lactam/transpept-like"/>
</dbReference>
<dbReference type="GO" id="GO:0004180">
    <property type="term" value="F:carboxypeptidase activity"/>
    <property type="evidence" value="ECO:0007669"/>
    <property type="project" value="UniProtKB-KW"/>
</dbReference>
<keyword evidence="4" id="KW-0121">Carboxypeptidase</keyword>
<keyword evidence="5" id="KW-1185">Reference proteome</keyword>
<evidence type="ECO:0000259" key="3">
    <source>
        <dbReference type="Pfam" id="PF00144"/>
    </source>
</evidence>
<organism evidence="4 5">
    <name type="scientific">Bordetella genomosp. 4</name>
    <dbReference type="NCBI Taxonomy" id="463044"/>
    <lineage>
        <taxon>Bacteria</taxon>
        <taxon>Pseudomonadati</taxon>
        <taxon>Pseudomonadota</taxon>
        <taxon>Betaproteobacteria</taxon>
        <taxon>Burkholderiales</taxon>
        <taxon>Alcaligenaceae</taxon>
        <taxon>Bordetella</taxon>
    </lineage>
</organism>
<comment type="similarity">
    <text evidence="1">Belongs to the beta-lactamase family.</text>
</comment>
<comment type="caution">
    <text evidence="4">The sequence shown here is derived from an EMBL/GenBank/DDBJ whole genome shotgun (WGS) entry which is preliminary data.</text>
</comment>
<dbReference type="PANTHER" id="PTHR22935">
    <property type="entry name" value="PENICILLIN-BINDING PROTEIN"/>
    <property type="match status" value="1"/>
</dbReference>
<dbReference type="Proteomes" id="UP000216885">
    <property type="component" value="Unassembled WGS sequence"/>
</dbReference>
<proteinExistence type="inferred from homology"/>
<dbReference type="NCBIfam" id="NF007943">
    <property type="entry name" value="PRK10662.1"/>
    <property type="match status" value="1"/>
</dbReference>
<feature type="domain" description="Beta-lactamase-related" evidence="3">
    <location>
        <begin position="53"/>
        <end position="361"/>
    </location>
</feature>
<evidence type="ECO:0000313" key="4">
    <source>
        <dbReference type="EMBL" id="OZI56941.1"/>
    </source>
</evidence>
<keyword evidence="2" id="KW-0732">Signal</keyword>
<evidence type="ECO:0000313" key="5">
    <source>
        <dbReference type="Proteomes" id="UP000216885"/>
    </source>
</evidence>
<gene>
    <name evidence="4" type="ORF">CAL20_11815</name>
</gene>
<sequence length="386" mass="40791">MVSAVTPPTQSRLRALVCTLALCCLPPVAHGADVALNEAASFAGAEIWLNANQPAMVIAVVKGDDVYVEGFGETRPGSGVEPDGDSIVRIGSLSKVLAGDVLAAMVVDKKVSLTSPLADFAPAGISIPVVDQRPVTLLDLATHSAGLPREMPDHASAPDENPYAVYSAQGYWNWFKTNKPAYRPGSVAMYSNFGFGLLGEALAKAGQAPYADLLKQYVTGPLNMADTVGRLSPQQQSRMLQGIDLDGTPAKPWETPSILDAGGGMHSTANDMVRWMKWHLSNAQSGSEARTLAHALYRPNDGLKSAVGVEADSADGMGLGWVVALPRENRPFVLGKSGGLVGFMSYVALSPQRDIGVFVSVGKVDFAMFEGMQHSVLNLITSLSPR</sequence>
<dbReference type="InterPro" id="IPR001466">
    <property type="entry name" value="Beta-lactam-related"/>
</dbReference>
<dbReference type="Pfam" id="PF00144">
    <property type="entry name" value="Beta-lactamase"/>
    <property type="match status" value="1"/>
</dbReference>
<name>A0A261U5V9_9BORD</name>
<dbReference type="AlphaFoldDB" id="A0A261U5V9"/>
<dbReference type="InterPro" id="IPR051478">
    <property type="entry name" value="Beta-lactamase-like_AB/R"/>
</dbReference>
<feature type="signal peptide" evidence="2">
    <location>
        <begin position="1"/>
        <end position="31"/>
    </location>
</feature>
<dbReference type="SUPFAM" id="SSF56601">
    <property type="entry name" value="beta-lactamase/transpeptidase-like"/>
    <property type="match status" value="1"/>
</dbReference>
<keyword evidence="4" id="KW-0378">Hydrolase</keyword>
<evidence type="ECO:0000256" key="1">
    <source>
        <dbReference type="ARBA" id="ARBA00038473"/>
    </source>
</evidence>
<feature type="chain" id="PRO_5013125432" evidence="2">
    <location>
        <begin position="32"/>
        <end position="386"/>
    </location>
</feature>
<accession>A0A261U5V9</accession>
<dbReference type="PANTHER" id="PTHR22935:SF95">
    <property type="entry name" value="BETA-LACTAMASE-LIKE 1-RELATED"/>
    <property type="match status" value="1"/>
</dbReference>
<dbReference type="EMBL" id="NEVQ01000013">
    <property type="protein sequence ID" value="OZI56941.1"/>
    <property type="molecule type" value="Genomic_DNA"/>
</dbReference>
<dbReference type="Gene3D" id="3.40.710.10">
    <property type="entry name" value="DD-peptidase/beta-lactamase superfamily"/>
    <property type="match status" value="1"/>
</dbReference>
<evidence type="ECO:0000256" key="2">
    <source>
        <dbReference type="SAM" id="SignalP"/>
    </source>
</evidence>
<reference evidence="4 5" key="1">
    <citation type="submission" date="2017-05" db="EMBL/GenBank/DDBJ databases">
        <title>Complete and WGS of Bordetella genogroups.</title>
        <authorList>
            <person name="Spilker T."/>
            <person name="LiPuma J."/>
        </authorList>
    </citation>
    <scope>NUCLEOTIDE SEQUENCE [LARGE SCALE GENOMIC DNA]</scope>
    <source>
        <strain evidence="4 5">AU9919</strain>
    </source>
</reference>